<dbReference type="CDD" id="cd00828">
    <property type="entry name" value="elong_cond_enzymes"/>
    <property type="match status" value="1"/>
</dbReference>
<comment type="caution">
    <text evidence="6">The sequence shown here is derived from an EMBL/GenBank/DDBJ whole genome shotgun (WGS) entry which is preliminary data.</text>
</comment>
<dbReference type="InterPro" id="IPR020841">
    <property type="entry name" value="PKS_Beta-ketoAc_synthase_dom"/>
</dbReference>
<dbReference type="GO" id="GO:0004315">
    <property type="term" value="F:3-oxoacyl-[acyl-carrier-protein] synthase activity"/>
    <property type="evidence" value="ECO:0007669"/>
    <property type="project" value="TreeGrafter"/>
</dbReference>
<name>A0YB33_9GAMM</name>
<dbReference type="InterPro" id="IPR014031">
    <property type="entry name" value="Ketoacyl_synth_C"/>
</dbReference>
<dbReference type="Pfam" id="PF00109">
    <property type="entry name" value="ketoacyl-synt"/>
    <property type="match status" value="1"/>
</dbReference>
<dbReference type="PROSITE" id="PS52004">
    <property type="entry name" value="KS3_2"/>
    <property type="match status" value="1"/>
</dbReference>
<evidence type="ECO:0000256" key="3">
    <source>
        <dbReference type="ARBA" id="ARBA00022679"/>
    </source>
</evidence>
<gene>
    <name evidence="6" type="ORF">GP2143_04915</name>
</gene>
<dbReference type="OrthoDB" id="9784825at2"/>
<comment type="pathway">
    <text evidence="1">Lipid metabolism; fatty acid biosynthesis.</text>
</comment>
<proteinExistence type="inferred from homology"/>
<dbReference type="PANTHER" id="PTHR11712:SF336">
    <property type="entry name" value="3-OXOACYL-[ACYL-CARRIER-PROTEIN] SYNTHASE, MITOCHONDRIAL"/>
    <property type="match status" value="1"/>
</dbReference>
<sequence length="623" mass="66396">MARIPVIVGFGGVSAAGRTSFHHGYRRLVVDSLDTATADQTYRSLAALMQLDVDKGHISEQHKQHILDHTLIRRVEKALFDPDNIAYNKRIPIRIDGDQSAAFITKARNIPERLPANWKVSRLDDVNVRVEVIGDSEVMVPSTRASLVQAAGQLPTGFDPAALYAARSHPRGLQMAVYGASDAVQSIGVDWAAICGKVAPDQISVYAGSAMGQLDQNGHGGMLGARYDDRRTTSKHCPFGLAEMSADFINAYVLGSMGNTGTYVGACASYLYNLKQGVADIRTGAARVVVVGNSEAPVVSDVMDGYSAMGALATDQALLDLDAGLSLASADHRRAARPFSTNCGFTIAESSQYTILMDDELAMEMGATIYAAVTDVFVNADGHKKSIASPGVGNYITMAKAVASAKALLGDDSVRRRSYVHAHGTSTPQNRVSESHILNETAKAFGIDCWPVAAVKAYLGHSLGASAGDQLMAALGVWSDGVIPGIVTIDHVASDVHDSNLKFSNKHLNVGAQSMDSAILNSKGFGGNNASATIIAPHIVNRMLDKKYGVAARTQYRKRNESVLEKAAAYDALALNGDALPIYKFDHKVMGGDDIVMSSHRIKVPGYSEAIDLDMKSPFADLI</sequence>
<evidence type="ECO:0000313" key="6">
    <source>
        <dbReference type="EMBL" id="EAW31763.1"/>
    </source>
</evidence>
<evidence type="ECO:0000256" key="2">
    <source>
        <dbReference type="ARBA" id="ARBA00008467"/>
    </source>
</evidence>
<accession>A0YB33</accession>
<dbReference type="GO" id="GO:0006633">
    <property type="term" value="P:fatty acid biosynthetic process"/>
    <property type="evidence" value="ECO:0007669"/>
    <property type="project" value="TreeGrafter"/>
</dbReference>
<evidence type="ECO:0000313" key="7">
    <source>
        <dbReference type="Proteomes" id="UP000004931"/>
    </source>
</evidence>
<dbReference type="EMBL" id="AAVT01000002">
    <property type="protein sequence ID" value="EAW31763.1"/>
    <property type="molecule type" value="Genomic_DNA"/>
</dbReference>
<comment type="similarity">
    <text evidence="2 4">Belongs to the thiolase-like superfamily. Beta-ketoacyl-ACP synthases family.</text>
</comment>
<dbReference type="InterPro" id="IPR047224">
    <property type="entry name" value="FAS_alpha_su_C"/>
</dbReference>
<evidence type="ECO:0000259" key="5">
    <source>
        <dbReference type="PROSITE" id="PS52004"/>
    </source>
</evidence>
<dbReference type="InterPro" id="IPR014030">
    <property type="entry name" value="Ketoacyl_synth_N"/>
</dbReference>
<protein>
    <submittedName>
        <fullName evidence="6">Probable beta-ketoacyl synthase</fullName>
    </submittedName>
</protein>
<dbReference type="Proteomes" id="UP000004931">
    <property type="component" value="Unassembled WGS sequence"/>
</dbReference>
<organism evidence="6 7">
    <name type="scientific">marine gamma proteobacterium HTCC2143</name>
    <dbReference type="NCBI Taxonomy" id="247633"/>
    <lineage>
        <taxon>Bacteria</taxon>
        <taxon>Pseudomonadati</taxon>
        <taxon>Pseudomonadota</taxon>
        <taxon>Gammaproteobacteria</taxon>
        <taxon>Cellvibrionales</taxon>
        <taxon>Spongiibacteraceae</taxon>
        <taxon>BD1-7 clade</taxon>
    </lineage>
</organism>
<keyword evidence="7" id="KW-1185">Reference proteome</keyword>
<evidence type="ECO:0000256" key="1">
    <source>
        <dbReference type="ARBA" id="ARBA00005194"/>
    </source>
</evidence>
<dbReference type="STRING" id="247633.GP2143_04915"/>
<dbReference type="SUPFAM" id="SSF53901">
    <property type="entry name" value="Thiolase-like"/>
    <property type="match status" value="2"/>
</dbReference>
<feature type="domain" description="Ketosynthase family 3 (KS3)" evidence="5">
    <location>
        <begin position="79"/>
        <end position="536"/>
    </location>
</feature>
<dbReference type="AlphaFoldDB" id="A0YB33"/>
<reference evidence="6 7" key="1">
    <citation type="journal article" date="2010" name="J. Bacteriol.">
        <title>Genome sequence of the oligotrophic marine Gammaproteobacterium HTCC2143, isolated from the Oregon Coast.</title>
        <authorList>
            <person name="Oh H.M."/>
            <person name="Kang I."/>
            <person name="Ferriera S."/>
            <person name="Giovannoni S.J."/>
            <person name="Cho J.C."/>
        </authorList>
    </citation>
    <scope>NUCLEOTIDE SEQUENCE [LARGE SCALE GENOMIC DNA]</scope>
    <source>
        <strain evidence="6 7">HTCC2143</strain>
    </source>
</reference>
<dbReference type="eggNOG" id="COG0304">
    <property type="taxonomic scope" value="Bacteria"/>
</dbReference>
<evidence type="ECO:0000256" key="4">
    <source>
        <dbReference type="RuleBase" id="RU003694"/>
    </source>
</evidence>
<dbReference type="GO" id="GO:0005829">
    <property type="term" value="C:cytosol"/>
    <property type="evidence" value="ECO:0007669"/>
    <property type="project" value="TreeGrafter"/>
</dbReference>
<dbReference type="Pfam" id="PF02801">
    <property type="entry name" value="Ketoacyl-synt_C"/>
    <property type="match status" value="1"/>
</dbReference>
<keyword evidence="3 4" id="KW-0808">Transferase</keyword>
<dbReference type="InterPro" id="IPR000794">
    <property type="entry name" value="Beta-ketoacyl_synthase"/>
</dbReference>
<dbReference type="Gene3D" id="3.40.47.10">
    <property type="match status" value="1"/>
</dbReference>
<dbReference type="InterPro" id="IPR016039">
    <property type="entry name" value="Thiolase-like"/>
</dbReference>
<dbReference type="PANTHER" id="PTHR11712">
    <property type="entry name" value="POLYKETIDE SYNTHASE-RELATED"/>
    <property type="match status" value="1"/>
</dbReference>